<dbReference type="GO" id="GO:0005615">
    <property type="term" value="C:extracellular space"/>
    <property type="evidence" value="ECO:0007669"/>
    <property type="project" value="InterPro"/>
</dbReference>
<organism evidence="5 6">
    <name type="scientific">Sphingomonas oleivorans</name>
    <dbReference type="NCBI Taxonomy" id="1735121"/>
    <lineage>
        <taxon>Bacteria</taxon>
        <taxon>Pseudomonadati</taxon>
        <taxon>Pseudomonadota</taxon>
        <taxon>Alphaproteobacteria</taxon>
        <taxon>Sphingomonadales</taxon>
        <taxon>Sphingomonadaceae</taxon>
        <taxon>Sphingomonas</taxon>
    </lineage>
</organism>
<dbReference type="GO" id="GO:0005509">
    <property type="term" value="F:calcium ion binding"/>
    <property type="evidence" value="ECO:0007669"/>
    <property type="project" value="InterPro"/>
</dbReference>
<dbReference type="AlphaFoldDB" id="A0A2T5G0F7"/>
<dbReference type="InterPro" id="IPR011049">
    <property type="entry name" value="Serralysin-like_metalloprot_C"/>
</dbReference>
<comment type="caution">
    <text evidence="5">The sequence shown here is derived from an EMBL/GenBank/DDBJ whole genome shotgun (WGS) entry which is preliminary data.</text>
</comment>
<name>A0A2T5G0F7_9SPHN</name>
<evidence type="ECO:0000313" key="5">
    <source>
        <dbReference type="EMBL" id="PTQ12632.1"/>
    </source>
</evidence>
<feature type="domain" description="Peptidase M10 serralysin C-terminal" evidence="4">
    <location>
        <begin position="18"/>
        <end position="136"/>
    </location>
</feature>
<evidence type="ECO:0000313" key="6">
    <source>
        <dbReference type="Proteomes" id="UP000244162"/>
    </source>
</evidence>
<keyword evidence="3" id="KW-0677">Repeat</keyword>
<feature type="non-terminal residue" evidence="5">
    <location>
        <position position="1"/>
    </location>
</feature>
<dbReference type="PROSITE" id="PS00330">
    <property type="entry name" value="HEMOLYSIN_CALCIUM"/>
    <property type="match status" value="1"/>
</dbReference>
<dbReference type="Pfam" id="PF08548">
    <property type="entry name" value="Peptidase_M10_C"/>
    <property type="match status" value="1"/>
</dbReference>
<dbReference type="PRINTS" id="PR00313">
    <property type="entry name" value="CABNDNGRPT"/>
</dbReference>
<reference evidence="5 6" key="1">
    <citation type="submission" date="2017-09" db="EMBL/GenBank/DDBJ databases">
        <title>Sphingomonas panjinensis sp.nov., isolated from oil-contaminated soil.</title>
        <authorList>
            <person name="Wang L."/>
            <person name="Chen L."/>
        </authorList>
    </citation>
    <scope>NUCLEOTIDE SEQUENCE [LARGE SCALE GENOMIC DNA]</scope>
    <source>
        <strain evidence="5 6">FW-11</strain>
    </source>
</reference>
<gene>
    <name evidence="5" type="ORF">CLG96_00190</name>
</gene>
<keyword evidence="6" id="KW-1185">Reference proteome</keyword>
<dbReference type="EMBL" id="NWBU01000004">
    <property type="protein sequence ID" value="PTQ12632.1"/>
    <property type="molecule type" value="Genomic_DNA"/>
</dbReference>
<evidence type="ECO:0000259" key="4">
    <source>
        <dbReference type="Pfam" id="PF08548"/>
    </source>
</evidence>
<evidence type="ECO:0000256" key="3">
    <source>
        <dbReference type="ARBA" id="ARBA00022737"/>
    </source>
</evidence>
<sequence length="137" mass="13664">SITGNSGANRIDGGGGLDTLTGGGGADTLIGGADNDVFDYNALADSRGTAIDYIVDFTPGADRIDLSTIDADSGTGGNQAFSFIGTGVFSSAAGELRIDTGLGDRARVLADVDGDAIADMEIQVEGSLALAQADFVL</sequence>
<proteinExistence type="predicted"/>
<dbReference type="Gene3D" id="2.150.10.10">
    <property type="entry name" value="Serralysin-like metalloprotease, C-terminal"/>
    <property type="match status" value="1"/>
</dbReference>
<protein>
    <submittedName>
        <fullName evidence="5">Matrixin</fullName>
    </submittedName>
</protein>
<accession>A0A2T5G0F7</accession>
<dbReference type="InterPro" id="IPR018511">
    <property type="entry name" value="Hemolysin-typ_Ca-bd_CS"/>
</dbReference>
<evidence type="ECO:0000256" key="2">
    <source>
        <dbReference type="ARBA" id="ARBA00022525"/>
    </source>
</evidence>
<dbReference type="InterPro" id="IPR013858">
    <property type="entry name" value="Peptidase_M10B_C"/>
</dbReference>
<dbReference type="RefSeq" id="WP_207796516.1">
    <property type="nucleotide sequence ID" value="NZ_NWBU01000004.1"/>
</dbReference>
<comment type="subcellular location">
    <subcellularLocation>
        <location evidence="1">Secreted</location>
    </subcellularLocation>
</comment>
<dbReference type="SUPFAM" id="SSF51120">
    <property type="entry name" value="beta-Roll"/>
    <property type="match status" value="1"/>
</dbReference>
<dbReference type="Proteomes" id="UP000244162">
    <property type="component" value="Unassembled WGS sequence"/>
</dbReference>
<evidence type="ECO:0000256" key="1">
    <source>
        <dbReference type="ARBA" id="ARBA00004613"/>
    </source>
</evidence>
<keyword evidence="2" id="KW-0964">Secreted</keyword>